<dbReference type="EMBL" id="BQXS01011084">
    <property type="protein sequence ID" value="GKT35857.1"/>
    <property type="molecule type" value="Genomic_DNA"/>
</dbReference>
<evidence type="ECO:0000313" key="2">
    <source>
        <dbReference type="Proteomes" id="UP001057375"/>
    </source>
</evidence>
<dbReference type="Proteomes" id="UP001057375">
    <property type="component" value="Unassembled WGS sequence"/>
</dbReference>
<evidence type="ECO:0008006" key="3">
    <source>
        <dbReference type="Google" id="ProtNLM"/>
    </source>
</evidence>
<evidence type="ECO:0000313" key="1">
    <source>
        <dbReference type="EMBL" id="GKT35857.1"/>
    </source>
</evidence>
<sequence length="231" mass="26321">MDKIDDWQAQVLAVKRREQFIVKQLELMSSVHSSVCRIVGDSYISGKSLSAIEISNIKRDIDELARSIDEMQSLFEDQIQTFRQLRELAMDDSARQSSYGVLMTQNSTLRTEWDHSQEQFRATISRVKILFPRSSISTDILHGESRVVGARSDDMKRSHEHAEGRQLDIARRQVEDIIGIASHTHSALLEDDDEIDRLRDGVGKIHLDISKNKNAVFMIGKLKGKERGGEE</sequence>
<protein>
    <recommendedName>
        <fullName evidence="3">t-SNARE coiled-coil homology domain-containing protein</fullName>
    </recommendedName>
</protein>
<proteinExistence type="predicted"/>
<organism evidence="1 2">
    <name type="scientific">Aduncisulcus paluster</name>
    <dbReference type="NCBI Taxonomy" id="2918883"/>
    <lineage>
        <taxon>Eukaryota</taxon>
        <taxon>Metamonada</taxon>
        <taxon>Carpediemonas-like organisms</taxon>
        <taxon>Aduncisulcus</taxon>
    </lineage>
</organism>
<accession>A0ABQ5KTR8</accession>
<name>A0ABQ5KTR8_9EUKA</name>
<reference evidence="1" key="1">
    <citation type="submission" date="2022-03" db="EMBL/GenBank/DDBJ databases">
        <title>Draft genome sequence of Aduncisulcus paluster, a free-living microaerophilic Fornicata.</title>
        <authorList>
            <person name="Yuyama I."/>
            <person name="Kume K."/>
            <person name="Tamura T."/>
            <person name="Inagaki Y."/>
            <person name="Hashimoto T."/>
        </authorList>
    </citation>
    <scope>NUCLEOTIDE SEQUENCE</scope>
    <source>
        <strain evidence="1">NY0171</strain>
    </source>
</reference>
<keyword evidence="2" id="KW-1185">Reference proteome</keyword>
<gene>
    <name evidence="1" type="ORF">ADUPG1_008928</name>
</gene>
<comment type="caution">
    <text evidence="1">The sequence shown here is derived from an EMBL/GenBank/DDBJ whole genome shotgun (WGS) entry which is preliminary data.</text>
</comment>